<reference evidence="3 4" key="1">
    <citation type="journal article" date="2016" name="Front. Microbiol.">
        <title>Comparative Genomics Analysis of Streptomyces Species Reveals Their Adaptation to the Marine Environment and Their Diversity at the Genomic Level.</title>
        <authorList>
            <person name="Tian X."/>
            <person name="Zhang Z."/>
            <person name="Yang T."/>
            <person name="Chen M."/>
            <person name="Li J."/>
            <person name="Chen F."/>
            <person name="Yang J."/>
            <person name="Li W."/>
            <person name="Zhang B."/>
            <person name="Zhang Z."/>
            <person name="Wu J."/>
            <person name="Zhang C."/>
            <person name="Long L."/>
            <person name="Xiao J."/>
        </authorList>
    </citation>
    <scope>NUCLEOTIDE SEQUENCE [LARGE SCALE GENOMIC DNA]</scope>
    <source>
        <strain evidence="3 4">SCSIO 10390</strain>
    </source>
</reference>
<feature type="compositionally biased region" description="Pro residues" evidence="1">
    <location>
        <begin position="381"/>
        <end position="397"/>
    </location>
</feature>
<keyword evidence="2" id="KW-0812">Transmembrane</keyword>
<gene>
    <name evidence="3" type="ORF">AN215_25580</name>
</gene>
<feature type="transmembrane region" description="Helical" evidence="2">
    <location>
        <begin position="296"/>
        <end position="314"/>
    </location>
</feature>
<feature type="transmembrane region" description="Helical" evidence="2">
    <location>
        <begin position="334"/>
        <end position="355"/>
    </location>
</feature>
<evidence type="ECO:0000313" key="4">
    <source>
        <dbReference type="Proteomes" id="UP000176087"/>
    </source>
</evidence>
<dbReference type="PATRIC" id="fig|933944.5.peg.4203"/>
<feature type="compositionally biased region" description="Pro residues" evidence="1">
    <location>
        <begin position="405"/>
        <end position="438"/>
    </location>
</feature>
<keyword evidence="2" id="KW-0472">Membrane</keyword>
<feature type="transmembrane region" description="Helical" evidence="2">
    <location>
        <begin position="218"/>
        <end position="238"/>
    </location>
</feature>
<evidence type="ECO:0000256" key="2">
    <source>
        <dbReference type="SAM" id="Phobius"/>
    </source>
</evidence>
<dbReference type="OrthoDB" id="4238981at2"/>
<evidence type="ECO:0000313" key="3">
    <source>
        <dbReference type="EMBL" id="OEU85788.1"/>
    </source>
</evidence>
<keyword evidence="4" id="KW-1185">Reference proteome</keyword>
<feature type="compositionally biased region" description="Pro residues" evidence="1">
    <location>
        <begin position="165"/>
        <end position="178"/>
    </location>
</feature>
<evidence type="ECO:0000256" key="1">
    <source>
        <dbReference type="SAM" id="MobiDB-lite"/>
    </source>
</evidence>
<keyword evidence="2" id="KW-1133">Transmembrane helix</keyword>
<proteinExistence type="predicted"/>
<feature type="transmembrane region" description="Helical" evidence="2">
    <location>
        <begin position="270"/>
        <end position="289"/>
    </location>
</feature>
<feature type="transmembrane region" description="Helical" evidence="2">
    <location>
        <begin position="74"/>
        <end position="96"/>
    </location>
</feature>
<feature type="region of interest" description="Disordered" evidence="1">
    <location>
        <begin position="364"/>
        <end position="451"/>
    </location>
</feature>
<accession>A0A1E7JH38</accession>
<dbReference type="RefSeq" id="WP_070010806.1">
    <property type="nucleotide sequence ID" value="NZ_LJGS01000039.1"/>
</dbReference>
<name>A0A1E7JH38_9ACTN</name>
<feature type="transmembrane region" description="Helical" evidence="2">
    <location>
        <begin position="12"/>
        <end position="32"/>
    </location>
</feature>
<dbReference type="AlphaFoldDB" id="A0A1E7JH38"/>
<organism evidence="3 4">
    <name type="scientific">Streptomyces abyssalis</name>
    <dbReference type="NCBI Taxonomy" id="933944"/>
    <lineage>
        <taxon>Bacteria</taxon>
        <taxon>Bacillati</taxon>
        <taxon>Actinomycetota</taxon>
        <taxon>Actinomycetes</taxon>
        <taxon>Kitasatosporales</taxon>
        <taxon>Streptomycetaceae</taxon>
        <taxon>Streptomyces</taxon>
    </lineage>
</organism>
<feature type="region of interest" description="Disordered" evidence="1">
    <location>
        <begin position="164"/>
        <end position="216"/>
    </location>
</feature>
<dbReference type="Proteomes" id="UP000176087">
    <property type="component" value="Unassembled WGS sequence"/>
</dbReference>
<dbReference type="EMBL" id="LJGT01000041">
    <property type="protein sequence ID" value="OEU85788.1"/>
    <property type="molecule type" value="Genomic_DNA"/>
</dbReference>
<dbReference type="STRING" id="933944.AN215_25580"/>
<sequence>MAMPQVRVLGKGARITGGIFCLLFALHTWIWVLRDILELEFATTWRVWTGGLGSAAGELTDIPATTATDVGLGLLQIAAVFAAFTGAWAAGGLIAVTTALTLSYRLPVIWHAGLHSESSPYYALGGFFNDPAVDAAWTSCVWTVIFCVPLAIVLMAGNRTWTGQPPQPAQPYGQPPQPYGQAYGQPVPPQPQQVVISPQPHQPYEPPLPSESPQRPTGAHAVVTAVFLGLLMVFHVGWSLEAFSNGGGDYWLKLFTGEGTVVALLDASLGWEWLTLIIAGGVGVGLALARRVSARGFTLGLAILLLPEAFIALWGQLDAGTFFELGDAAPVAGAFGRLQVLITLAGAVTLIVLTLRPGIPAQPGPAPAPGAAVPFGAQPGQPVPQPYFPPQPGPGPAGPAYAYPPSQPAGPPPPAQSAGPPPGAPPGTPPPPASPPPQGGAGGTFGPPPAY</sequence>
<feature type="transmembrane region" description="Helical" evidence="2">
    <location>
        <begin position="135"/>
        <end position="156"/>
    </location>
</feature>
<protein>
    <submittedName>
        <fullName evidence="3">Uncharacterized protein</fullName>
    </submittedName>
</protein>
<feature type="compositionally biased region" description="Pro residues" evidence="1">
    <location>
        <begin position="200"/>
        <end position="210"/>
    </location>
</feature>
<comment type="caution">
    <text evidence="3">The sequence shown here is derived from an EMBL/GenBank/DDBJ whole genome shotgun (WGS) entry which is preliminary data.</text>
</comment>
<feature type="compositionally biased region" description="Low complexity" evidence="1">
    <location>
        <begin position="369"/>
        <end position="380"/>
    </location>
</feature>